<evidence type="ECO:0000259" key="1">
    <source>
        <dbReference type="Pfam" id="PF22302"/>
    </source>
</evidence>
<organism evidence="2 3">
    <name type="scientific">Leptospira weilii str. 2006001853</name>
    <dbReference type="NCBI Taxonomy" id="1001589"/>
    <lineage>
        <taxon>Bacteria</taxon>
        <taxon>Pseudomonadati</taxon>
        <taxon>Spirochaetota</taxon>
        <taxon>Spirochaetia</taxon>
        <taxon>Leptospirales</taxon>
        <taxon>Leptospiraceae</taxon>
        <taxon>Leptospira</taxon>
    </lineage>
</organism>
<feature type="domain" description="DUF6968" evidence="1">
    <location>
        <begin position="13"/>
        <end position="104"/>
    </location>
</feature>
<reference evidence="2 3" key="1">
    <citation type="submission" date="2012-10" db="EMBL/GenBank/DDBJ databases">
        <authorList>
            <person name="Harkins D.M."/>
            <person name="Durkin A.S."/>
            <person name="Brinkac L.M."/>
            <person name="Haft D.H."/>
            <person name="Selengut J.D."/>
            <person name="Sanka R."/>
            <person name="DePew J."/>
            <person name="Purushe J."/>
            <person name="Whelen A.C."/>
            <person name="Vinetz J.M."/>
            <person name="Sutton G.G."/>
            <person name="Nierman W.C."/>
            <person name="Fouts D.E."/>
        </authorList>
    </citation>
    <scope>NUCLEOTIDE SEQUENCE [LARGE SCALE GENOMIC DNA]</scope>
    <source>
        <strain evidence="2 3">2006001853</strain>
    </source>
</reference>
<evidence type="ECO:0000313" key="3">
    <source>
        <dbReference type="Proteomes" id="UP000001338"/>
    </source>
</evidence>
<gene>
    <name evidence="2" type="ORF">LEP1GSC036_2504</name>
</gene>
<comment type="caution">
    <text evidence="2">The sequence shown here is derived from an EMBL/GenBank/DDBJ whole genome shotgun (WGS) entry which is preliminary data.</text>
</comment>
<accession>A0A828YZP1</accession>
<dbReference type="AlphaFoldDB" id="A0A828YZP1"/>
<proteinExistence type="predicted"/>
<name>A0A828YZP1_9LEPT</name>
<evidence type="ECO:0000313" key="2">
    <source>
        <dbReference type="EMBL" id="EKR62974.1"/>
    </source>
</evidence>
<dbReference type="RefSeq" id="WP_004500460.1">
    <property type="nucleotide sequence ID" value="NZ_AFLV02000065.1"/>
</dbReference>
<dbReference type="EMBL" id="AFLV02000065">
    <property type="protein sequence ID" value="EKR62974.1"/>
    <property type="molecule type" value="Genomic_DNA"/>
</dbReference>
<dbReference type="Proteomes" id="UP000001338">
    <property type="component" value="Unassembled WGS sequence"/>
</dbReference>
<sequence length="143" mass="16752">MKDPYKLGEIILEREIRFAIDKEKREVLIKIGKPKIHPEPDIGWYCPLQIIGIGPEKIHAALGFDSLSSVENGLKMIGGFLVRYFQKLYPTDLTWLNSEHFGFPSLETLENFAKEETDRMNLFQKHKVRIQWKHKTVDAENWI</sequence>
<dbReference type="Pfam" id="PF22302">
    <property type="entry name" value="DUF6968"/>
    <property type="match status" value="1"/>
</dbReference>
<dbReference type="InterPro" id="IPR054241">
    <property type="entry name" value="DUF6968"/>
</dbReference>
<protein>
    <recommendedName>
        <fullName evidence="1">DUF6968 domain-containing protein</fullName>
    </recommendedName>
</protein>